<evidence type="ECO:0000313" key="3">
    <source>
        <dbReference type="Proteomes" id="UP000220111"/>
    </source>
</evidence>
<dbReference type="RefSeq" id="WP_097814955.1">
    <property type="nucleotide sequence ID" value="NZ_NVPQ01000003.1"/>
</dbReference>
<sequence>MTLLLGTSVLQWAPLASAIISFCAVVVAMSALGFQYWQYKKNREPVIGPAIKSFDLELPETHLDWETGEKLDGKFSGTTIPVYNYGGTTAVNISYSYKFVNLHEVEKSLNNLAKYESHEIKIDSVNENPLSFDLVFKNNTSRRRFTSVKSYVRRKDLIQPGEKVDILLPSYFLVIVNYAFILSAFDDIVLPKLELTIRYNDINNKKWLVKYVVKMDMSYKLSNSRLESCFISEFVSKEKLK</sequence>
<proteinExistence type="predicted"/>
<evidence type="ECO:0000256" key="1">
    <source>
        <dbReference type="SAM" id="Phobius"/>
    </source>
</evidence>
<name>A0A2A7BYW6_9BACI</name>
<organism evidence="2 3">
    <name type="scientific">Bacillus wiedmannii</name>
    <dbReference type="NCBI Taxonomy" id="1890302"/>
    <lineage>
        <taxon>Bacteria</taxon>
        <taxon>Bacillati</taxon>
        <taxon>Bacillota</taxon>
        <taxon>Bacilli</taxon>
        <taxon>Bacillales</taxon>
        <taxon>Bacillaceae</taxon>
        <taxon>Bacillus</taxon>
        <taxon>Bacillus cereus group</taxon>
    </lineage>
</organism>
<reference evidence="2 3" key="1">
    <citation type="submission" date="2017-09" db="EMBL/GenBank/DDBJ databases">
        <title>Large-scale bioinformatics analysis of Bacillus genomes uncovers conserved roles of natural products in bacterial physiology.</title>
        <authorList>
            <consortium name="Agbiome Team Llc"/>
            <person name="Bleich R.M."/>
            <person name="Grubbs K.J."/>
            <person name="Santa Maria K.C."/>
            <person name="Allen S.E."/>
            <person name="Farag S."/>
            <person name="Shank E.A."/>
            <person name="Bowers A."/>
        </authorList>
    </citation>
    <scope>NUCLEOTIDE SEQUENCE [LARGE SCALE GENOMIC DNA]</scope>
    <source>
        <strain evidence="2 3">AFS098222</strain>
    </source>
</reference>
<gene>
    <name evidence="2" type="ORF">COO17_01165</name>
</gene>
<feature type="transmembrane region" description="Helical" evidence="1">
    <location>
        <begin position="12"/>
        <end position="34"/>
    </location>
</feature>
<dbReference type="Proteomes" id="UP000220111">
    <property type="component" value="Unassembled WGS sequence"/>
</dbReference>
<keyword evidence="1" id="KW-0472">Membrane</keyword>
<keyword evidence="1" id="KW-0812">Transmembrane</keyword>
<dbReference type="EMBL" id="NVPQ01000003">
    <property type="protein sequence ID" value="PDY43412.1"/>
    <property type="molecule type" value="Genomic_DNA"/>
</dbReference>
<dbReference type="AlphaFoldDB" id="A0A2A7BYW6"/>
<protein>
    <submittedName>
        <fullName evidence="2">Uncharacterized protein</fullName>
    </submittedName>
</protein>
<keyword evidence="1" id="KW-1133">Transmembrane helix</keyword>
<comment type="caution">
    <text evidence="2">The sequence shown here is derived from an EMBL/GenBank/DDBJ whole genome shotgun (WGS) entry which is preliminary data.</text>
</comment>
<accession>A0A2A7BYW6</accession>
<evidence type="ECO:0000313" key="2">
    <source>
        <dbReference type="EMBL" id="PDY43412.1"/>
    </source>
</evidence>